<comment type="subcellular location">
    <subcellularLocation>
        <location evidence="1">Membrane</location>
        <topology evidence="1">Multi-pass membrane protein</topology>
    </subcellularLocation>
</comment>
<dbReference type="GO" id="GO:0016020">
    <property type="term" value="C:membrane"/>
    <property type="evidence" value="ECO:0007669"/>
    <property type="project" value="UniProtKB-SubCell"/>
</dbReference>
<evidence type="ECO:0000313" key="7">
    <source>
        <dbReference type="EMBL" id="EPS64697.1"/>
    </source>
</evidence>
<dbReference type="GO" id="GO:0005737">
    <property type="term" value="C:cytoplasm"/>
    <property type="evidence" value="ECO:0007669"/>
    <property type="project" value="TreeGrafter"/>
</dbReference>
<keyword evidence="5" id="KW-0472">Membrane</keyword>
<evidence type="ECO:0000256" key="6">
    <source>
        <dbReference type="RuleBase" id="RU363053"/>
    </source>
</evidence>
<feature type="non-terminal residue" evidence="7">
    <location>
        <position position="196"/>
    </location>
</feature>
<evidence type="ECO:0000256" key="5">
    <source>
        <dbReference type="ARBA" id="ARBA00023136"/>
    </source>
</evidence>
<evidence type="ECO:0000256" key="4">
    <source>
        <dbReference type="ARBA" id="ARBA00022989"/>
    </source>
</evidence>
<feature type="non-terminal residue" evidence="7">
    <location>
        <position position="1"/>
    </location>
</feature>
<dbReference type="InterPro" id="IPR007248">
    <property type="entry name" value="Mpv17_PMP22"/>
</dbReference>
<dbReference type="AlphaFoldDB" id="S8DXK5"/>
<accession>S8DXK5</accession>
<comment type="caution">
    <text evidence="7">The sequence shown here is derived from an EMBL/GenBank/DDBJ whole genome shotgun (WGS) entry which is preliminary data.</text>
</comment>
<dbReference type="EMBL" id="AUSU01004666">
    <property type="protein sequence ID" value="EPS64697.1"/>
    <property type="molecule type" value="Genomic_DNA"/>
</dbReference>
<reference evidence="7 8" key="1">
    <citation type="journal article" date="2013" name="BMC Genomics">
        <title>The miniature genome of a carnivorous plant Genlisea aurea contains a low number of genes and short non-coding sequences.</title>
        <authorList>
            <person name="Leushkin E.V."/>
            <person name="Sutormin R.A."/>
            <person name="Nabieva E.R."/>
            <person name="Penin A.A."/>
            <person name="Kondrashov A.S."/>
            <person name="Logacheva M.D."/>
        </authorList>
    </citation>
    <scope>NUCLEOTIDE SEQUENCE [LARGE SCALE GENOMIC DNA]</scope>
</reference>
<keyword evidence="3" id="KW-0812">Transmembrane</keyword>
<organism evidence="7 8">
    <name type="scientific">Genlisea aurea</name>
    <dbReference type="NCBI Taxonomy" id="192259"/>
    <lineage>
        <taxon>Eukaryota</taxon>
        <taxon>Viridiplantae</taxon>
        <taxon>Streptophyta</taxon>
        <taxon>Embryophyta</taxon>
        <taxon>Tracheophyta</taxon>
        <taxon>Spermatophyta</taxon>
        <taxon>Magnoliopsida</taxon>
        <taxon>eudicotyledons</taxon>
        <taxon>Gunneridae</taxon>
        <taxon>Pentapetalae</taxon>
        <taxon>asterids</taxon>
        <taxon>lamiids</taxon>
        <taxon>Lamiales</taxon>
        <taxon>Lentibulariaceae</taxon>
        <taxon>Genlisea</taxon>
    </lineage>
</organism>
<evidence type="ECO:0000313" key="8">
    <source>
        <dbReference type="Proteomes" id="UP000015453"/>
    </source>
</evidence>
<keyword evidence="4" id="KW-1133">Transmembrane helix</keyword>
<dbReference type="OrthoDB" id="430207at2759"/>
<proteinExistence type="inferred from homology"/>
<keyword evidence="8" id="KW-1185">Reference proteome</keyword>
<evidence type="ECO:0008006" key="9">
    <source>
        <dbReference type="Google" id="ProtNLM"/>
    </source>
</evidence>
<evidence type="ECO:0000256" key="3">
    <source>
        <dbReference type="ARBA" id="ARBA00022692"/>
    </source>
</evidence>
<evidence type="ECO:0000256" key="2">
    <source>
        <dbReference type="ARBA" id="ARBA00006824"/>
    </source>
</evidence>
<dbReference type="Proteomes" id="UP000015453">
    <property type="component" value="Unassembled WGS sequence"/>
</dbReference>
<dbReference type="PANTHER" id="PTHR11266">
    <property type="entry name" value="PEROXISOMAL MEMBRANE PROTEIN 2, PXMP2 MPV17"/>
    <property type="match status" value="1"/>
</dbReference>
<dbReference type="PANTHER" id="PTHR11266:SF88">
    <property type="entry name" value="PROTEIN SYM1-LIKE"/>
    <property type="match status" value="1"/>
</dbReference>
<sequence>RVFPLKDVYVRRAYSSSSSSPLRWYLKMLESRPILTKGVSSAIIYAAADVTSQAIAAEASDDGWDMVRTMRMSVFGLIILGPSQHFWFNFAGRLFPNRDVVSTLKKLGMGQLMFAPAINTSFFSFNAALQGESRNEIVARLKRDLIPTLRNGILYWPLCDFVTYKAIPVHLQPLLNSSFSYLWTIYLTYMASLKKA</sequence>
<protein>
    <recommendedName>
        <fullName evidence="9">Peroxisomal membrane protein</fullName>
    </recommendedName>
</protein>
<dbReference type="Pfam" id="PF04117">
    <property type="entry name" value="Mpv17_PMP22"/>
    <property type="match status" value="1"/>
</dbReference>
<evidence type="ECO:0000256" key="1">
    <source>
        <dbReference type="ARBA" id="ARBA00004141"/>
    </source>
</evidence>
<name>S8DXK5_9LAMI</name>
<comment type="similarity">
    <text evidence="2 6">Belongs to the peroxisomal membrane protein PXMP2/4 family.</text>
</comment>
<gene>
    <name evidence="7" type="ORF">M569_10085</name>
</gene>